<dbReference type="AlphaFoldDB" id="A0A0D2DKE0"/>
<evidence type="ECO:0000256" key="5">
    <source>
        <dbReference type="PIRSR" id="PIRSR602403-1"/>
    </source>
</evidence>
<dbReference type="Gene3D" id="1.10.630.10">
    <property type="entry name" value="Cytochrome P450"/>
    <property type="match status" value="1"/>
</dbReference>
<dbReference type="GO" id="GO:0016705">
    <property type="term" value="F:oxidoreductase activity, acting on paired donors, with incorporation or reduction of molecular oxygen"/>
    <property type="evidence" value="ECO:0007669"/>
    <property type="project" value="InterPro"/>
</dbReference>
<feature type="binding site" description="axial binding residue" evidence="5">
    <location>
        <position position="504"/>
    </location>
    <ligand>
        <name>heme</name>
        <dbReference type="ChEBI" id="CHEBI:30413"/>
    </ligand>
    <ligandPart>
        <name>Fe</name>
        <dbReference type="ChEBI" id="CHEBI:18248"/>
    </ligandPart>
</feature>
<proteinExistence type="inferred from homology"/>
<name>A0A0D2DKE0_9EURO</name>
<dbReference type="PANTHER" id="PTHR24305:SF227">
    <property type="entry name" value="P450, PUTATIVE (EUROFUNG)-RELATED"/>
    <property type="match status" value="1"/>
</dbReference>
<feature type="transmembrane region" description="Helical" evidence="7">
    <location>
        <begin position="12"/>
        <end position="30"/>
    </location>
</feature>
<dbReference type="FunFam" id="1.10.630.10:FF:000051">
    <property type="entry name" value="Cytochrome P450 monooxygenase (Fum15)"/>
    <property type="match status" value="1"/>
</dbReference>
<comment type="similarity">
    <text evidence="2">Belongs to the cytochrome P450 family.</text>
</comment>
<dbReference type="InterPro" id="IPR001128">
    <property type="entry name" value="Cyt_P450"/>
</dbReference>
<keyword evidence="3 5" id="KW-0479">Metal-binding</keyword>
<evidence type="ECO:0000256" key="4">
    <source>
        <dbReference type="ARBA" id="ARBA00023004"/>
    </source>
</evidence>
<feature type="region of interest" description="Disordered" evidence="6">
    <location>
        <begin position="201"/>
        <end position="226"/>
    </location>
</feature>
<dbReference type="HOGENOM" id="CLU_001570_5_11_1"/>
<sequence length="562" mass="62322">MPVKFPAFLSTYKFWATSSIASAALLVQLAPQYSVRGSYSWTASAVFALQWLACALYSILIYPYYTSPLRHIPTAEGGSRIFGHWPTLLREPSGIPQRRWVKEIPNDGLIRYLHLWNRERLLVTNPKGLAEVLTTKSYEFVKPQLLSSGIGRILGVGILLAEGDDHKMQRKNLSPAFHFRHVKELYPIFWAKSQEMVRAMQKEVKSLSPPPSSSSSEVEAPTTAPSVEIGEWGSRATLDIIGVAGMGQDFHALQDPANELNRVYRAVFSPDRTAQILGLLAFFLPAWFINALPVDRNSQVQAAANVAKDTCRRLIEQKRRRLANKEPMQPDIISVALESGAFTDDDLVNNMMTFLAAGHETTASAFQWAVYQLCQRKDIQARLRAEVHAHIRGLDTDKLQPITADVIDNMPYLHAVCQETLRLWAPVPLTLRDAAHDTSILGHFVPKGTKVILSPWAINHNTALWGDDAGAFNPDRWTAPGQANAGGAVSNYAFLTFLHGPRSCIGAKFAVAEFACLLAAFVGSWEFEMVDPDREIEVKGGVTARPKGGVHVYLRPVEGWAS</sequence>
<accession>A0A0D2DKE0</accession>
<dbReference type="GO" id="GO:0004497">
    <property type="term" value="F:monooxygenase activity"/>
    <property type="evidence" value="ECO:0007669"/>
    <property type="project" value="InterPro"/>
</dbReference>
<protein>
    <submittedName>
        <fullName evidence="8">Uncharacterized protein</fullName>
    </submittedName>
</protein>
<keyword evidence="7" id="KW-0472">Membrane</keyword>
<evidence type="ECO:0000313" key="9">
    <source>
        <dbReference type="Proteomes" id="UP000054266"/>
    </source>
</evidence>
<evidence type="ECO:0000256" key="3">
    <source>
        <dbReference type="ARBA" id="ARBA00022723"/>
    </source>
</evidence>
<dbReference type="Pfam" id="PF00067">
    <property type="entry name" value="p450"/>
    <property type="match status" value="1"/>
</dbReference>
<reference evidence="8 9" key="1">
    <citation type="submission" date="2015-01" db="EMBL/GenBank/DDBJ databases">
        <title>The Genome Sequence of Capronia semiimmersa CBS27337.</title>
        <authorList>
            <consortium name="The Broad Institute Genomics Platform"/>
            <person name="Cuomo C."/>
            <person name="de Hoog S."/>
            <person name="Gorbushina A."/>
            <person name="Stielow B."/>
            <person name="Teixiera M."/>
            <person name="Abouelleil A."/>
            <person name="Chapman S.B."/>
            <person name="Priest M."/>
            <person name="Young S.K."/>
            <person name="Wortman J."/>
            <person name="Nusbaum C."/>
            <person name="Birren B."/>
        </authorList>
    </citation>
    <scope>NUCLEOTIDE SEQUENCE [LARGE SCALE GENOMIC DNA]</scope>
    <source>
        <strain evidence="8 9">CBS 27337</strain>
    </source>
</reference>
<dbReference type="CDD" id="cd11069">
    <property type="entry name" value="CYP_FUM15-like"/>
    <property type="match status" value="1"/>
</dbReference>
<evidence type="ECO:0000313" key="8">
    <source>
        <dbReference type="EMBL" id="KIW62872.1"/>
    </source>
</evidence>
<gene>
    <name evidence="8" type="ORF">PV04_09764</name>
</gene>
<evidence type="ECO:0000256" key="2">
    <source>
        <dbReference type="ARBA" id="ARBA00010617"/>
    </source>
</evidence>
<dbReference type="Proteomes" id="UP000054266">
    <property type="component" value="Unassembled WGS sequence"/>
</dbReference>
<dbReference type="EMBL" id="KN846962">
    <property type="protein sequence ID" value="KIW62872.1"/>
    <property type="molecule type" value="Genomic_DNA"/>
</dbReference>
<comment type="cofactor">
    <cofactor evidence="1 5">
        <name>heme</name>
        <dbReference type="ChEBI" id="CHEBI:30413"/>
    </cofactor>
</comment>
<dbReference type="GO" id="GO:0020037">
    <property type="term" value="F:heme binding"/>
    <property type="evidence" value="ECO:0007669"/>
    <property type="project" value="InterPro"/>
</dbReference>
<dbReference type="SUPFAM" id="SSF48264">
    <property type="entry name" value="Cytochrome P450"/>
    <property type="match status" value="1"/>
</dbReference>
<keyword evidence="9" id="KW-1185">Reference proteome</keyword>
<dbReference type="PRINTS" id="PR00465">
    <property type="entry name" value="EP450IV"/>
</dbReference>
<dbReference type="GO" id="GO:0005506">
    <property type="term" value="F:iron ion binding"/>
    <property type="evidence" value="ECO:0007669"/>
    <property type="project" value="InterPro"/>
</dbReference>
<organism evidence="8 9">
    <name type="scientific">Phialophora macrospora</name>
    <dbReference type="NCBI Taxonomy" id="1851006"/>
    <lineage>
        <taxon>Eukaryota</taxon>
        <taxon>Fungi</taxon>
        <taxon>Dikarya</taxon>
        <taxon>Ascomycota</taxon>
        <taxon>Pezizomycotina</taxon>
        <taxon>Eurotiomycetes</taxon>
        <taxon>Chaetothyriomycetidae</taxon>
        <taxon>Chaetothyriales</taxon>
        <taxon>Herpotrichiellaceae</taxon>
        <taxon>Phialophora</taxon>
    </lineage>
</organism>
<keyword evidence="7" id="KW-1133">Transmembrane helix</keyword>
<dbReference type="InterPro" id="IPR050121">
    <property type="entry name" value="Cytochrome_P450_monoxygenase"/>
</dbReference>
<dbReference type="STRING" id="5601.A0A0D2DKE0"/>
<evidence type="ECO:0000256" key="1">
    <source>
        <dbReference type="ARBA" id="ARBA00001971"/>
    </source>
</evidence>
<keyword evidence="5" id="KW-0349">Heme</keyword>
<dbReference type="InterPro" id="IPR002403">
    <property type="entry name" value="Cyt_P450_E_grp-IV"/>
</dbReference>
<feature type="transmembrane region" description="Helical" evidence="7">
    <location>
        <begin position="42"/>
        <end position="65"/>
    </location>
</feature>
<keyword evidence="4 5" id="KW-0408">Iron</keyword>
<dbReference type="PANTHER" id="PTHR24305">
    <property type="entry name" value="CYTOCHROME P450"/>
    <property type="match status" value="1"/>
</dbReference>
<dbReference type="InterPro" id="IPR036396">
    <property type="entry name" value="Cyt_P450_sf"/>
</dbReference>
<evidence type="ECO:0000256" key="6">
    <source>
        <dbReference type="SAM" id="MobiDB-lite"/>
    </source>
</evidence>
<dbReference type="PRINTS" id="PR00385">
    <property type="entry name" value="P450"/>
</dbReference>
<evidence type="ECO:0000256" key="7">
    <source>
        <dbReference type="SAM" id="Phobius"/>
    </source>
</evidence>
<keyword evidence="7" id="KW-0812">Transmembrane</keyword>